<feature type="transmembrane region" description="Helical" evidence="4">
    <location>
        <begin position="25"/>
        <end position="45"/>
    </location>
</feature>
<evidence type="ECO:0000256" key="2">
    <source>
        <dbReference type="ARBA" id="ARBA00012438"/>
    </source>
</evidence>
<dbReference type="SMART" id="SM00387">
    <property type="entry name" value="HATPase_c"/>
    <property type="match status" value="1"/>
</dbReference>
<dbReference type="InterPro" id="IPR036097">
    <property type="entry name" value="HisK_dim/P_sf"/>
</dbReference>
<keyword evidence="7" id="KW-1185">Reference proteome</keyword>
<gene>
    <name evidence="6" type="ORF">C3Y98_03420</name>
</gene>
<dbReference type="EMBL" id="PQVH01000005">
    <property type="protein sequence ID" value="TFW72664.1"/>
    <property type="molecule type" value="Genomic_DNA"/>
</dbReference>
<feature type="transmembrane region" description="Helical" evidence="4">
    <location>
        <begin position="84"/>
        <end position="105"/>
    </location>
</feature>
<dbReference type="CDD" id="cd00075">
    <property type="entry name" value="HATPase"/>
    <property type="match status" value="1"/>
</dbReference>
<dbReference type="OrthoDB" id="9815750at2"/>
<feature type="transmembrane region" description="Helical" evidence="4">
    <location>
        <begin position="57"/>
        <end position="78"/>
    </location>
</feature>
<dbReference type="EC" id="2.7.13.3" evidence="2"/>
<keyword evidence="4" id="KW-0812">Transmembrane</keyword>
<evidence type="ECO:0000313" key="6">
    <source>
        <dbReference type="EMBL" id="TFW72664.1"/>
    </source>
</evidence>
<evidence type="ECO:0000259" key="5">
    <source>
        <dbReference type="PROSITE" id="PS50109"/>
    </source>
</evidence>
<feature type="transmembrane region" description="Helical" evidence="4">
    <location>
        <begin position="112"/>
        <end position="145"/>
    </location>
</feature>
<keyword evidence="6" id="KW-0808">Transferase</keyword>
<protein>
    <recommendedName>
        <fullName evidence="2">histidine kinase</fullName>
        <ecNumber evidence="2">2.7.13.3</ecNumber>
    </recommendedName>
</protein>
<evidence type="ECO:0000256" key="4">
    <source>
        <dbReference type="SAM" id="Phobius"/>
    </source>
</evidence>
<dbReference type="SMART" id="SM00388">
    <property type="entry name" value="HisKA"/>
    <property type="match status" value="1"/>
</dbReference>
<dbReference type="CDD" id="cd00082">
    <property type="entry name" value="HisKA"/>
    <property type="match status" value="1"/>
</dbReference>
<evidence type="ECO:0000256" key="3">
    <source>
        <dbReference type="ARBA" id="ARBA00022553"/>
    </source>
</evidence>
<dbReference type="Gene3D" id="3.30.450.20">
    <property type="entry name" value="PAS domain"/>
    <property type="match status" value="1"/>
</dbReference>
<feature type="transmembrane region" description="Helical" evidence="4">
    <location>
        <begin position="165"/>
        <end position="182"/>
    </location>
</feature>
<comment type="catalytic activity">
    <reaction evidence="1">
        <text>ATP + protein L-histidine = ADP + protein N-phospho-L-histidine.</text>
        <dbReference type="EC" id="2.7.13.3"/>
    </reaction>
</comment>
<reference evidence="6 7" key="1">
    <citation type="submission" date="2018-02" db="EMBL/GenBank/DDBJ databases">
        <title>A novel lanthanide dependent methylotroph, Methylotenera sp. La3113.</title>
        <authorList>
            <person name="Lv H."/>
            <person name="Tani A."/>
        </authorList>
    </citation>
    <scope>NUCLEOTIDE SEQUENCE [LARGE SCALE GENOMIC DNA]</scope>
    <source>
        <strain evidence="6 7">La3113</strain>
    </source>
</reference>
<sequence>MIDFMPHQHLSSQSELSLQARTIRIINVFRLILSLIFVLFSLYIGQKNWGEMQDASLFFSLSLAYSLFSFTLLIVAPIRSSALVFFNPVQIIIDILFIIAIMHAAGGMQSGLGLLLIITIVTASLISNGRLALFYAAIATIGLLLEQSYQIAKWDLPVSVYSQPVMLSLSCFATAWLGYSFAKRILQSEALASARGVDLENLAQVNALITEEMQDSVIVMDQHLNIRHHNSAATSLLTVTPTDDGETVKLNDSAIEIAHSFNRWMHADSASEHLIISINNKELKLRFEPISRDTRLHGAVVFIQDWSQIQSAAQQSKLAALGRLTANIAHEIRNPLSAISHATQLLQEENFGAQNNRMLQIIADNIQRIDKIIKDVLELNRRDRTNQERLALNQFIFDFYTQFCAVEKIPESDFQINLPKDALFVTYDQRHLMQILWNLCKNGWEHSHKQMGSLKLNCTKNGRAGLNLEVIDDGEGVAEENRSKLFEPFYTTKTTGNGLGLYISRELAEANSSRLKYQKLDTGSAFILQLQTIN</sequence>
<dbReference type="InterPro" id="IPR005467">
    <property type="entry name" value="His_kinase_dom"/>
</dbReference>
<keyword evidence="3" id="KW-0597">Phosphoprotein</keyword>
<dbReference type="InterPro" id="IPR036890">
    <property type="entry name" value="HATPase_C_sf"/>
</dbReference>
<keyword evidence="6" id="KW-0418">Kinase</keyword>
<dbReference type="GO" id="GO:0000155">
    <property type="term" value="F:phosphorelay sensor kinase activity"/>
    <property type="evidence" value="ECO:0007669"/>
    <property type="project" value="InterPro"/>
</dbReference>
<dbReference type="SUPFAM" id="SSF47384">
    <property type="entry name" value="Homodimeric domain of signal transducing histidine kinase"/>
    <property type="match status" value="1"/>
</dbReference>
<dbReference type="Pfam" id="PF25323">
    <property type="entry name" value="6TM_PilS"/>
    <property type="match status" value="1"/>
</dbReference>
<dbReference type="InterPro" id="IPR003661">
    <property type="entry name" value="HisK_dim/P_dom"/>
</dbReference>
<organism evidence="6 7">
    <name type="scientific">Methylotenera oryzisoli</name>
    <dbReference type="NCBI Taxonomy" id="2080758"/>
    <lineage>
        <taxon>Bacteria</taxon>
        <taxon>Pseudomonadati</taxon>
        <taxon>Pseudomonadota</taxon>
        <taxon>Betaproteobacteria</taxon>
        <taxon>Nitrosomonadales</taxon>
        <taxon>Methylophilaceae</taxon>
        <taxon>Methylotenera</taxon>
    </lineage>
</organism>
<proteinExistence type="predicted"/>
<name>A0A4Y9VV42_9PROT</name>
<accession>A0A4Y9VV42</accession>
<dbReference type="Gene3D" id="3.30.565.10">
    <property type="entry name" value="Histidine kinase-like ATPase, C-terminal domain"/>
    <property type="match status" value="1"/>
</dbReference>
<feature type="domain" description="Histidine kinase" evidence="5">
    <location>
        <begin position="327"/>
        <end position="534"/>
    </location>
</feature>
<dbReference type="PANTHER" id="PTHR43065:SF52">
    <property type="entry name" value="SENSOR PROTEIN KINASE PILS"/>
    <property type="match status" value="1"/>
</dbReference>
<keyword evidence="4" id="KW-0472">Membrane</keyword>
<dbReference type="Pfam" id="PF00512">
    <property type="entry name" value="HisKA"/>
    <property type="match status" value="1"/>
</dbReference>
<dbReference type="Pfam" id="PF02518">
    <property type="entry name" value="HATPase_c"/>
    <property type="match status" value="1"/>
</dbReference>
<dbReference type="PRINTS" id="PR00344">
    <property type="entry name" value="BCTRLSENSOR"/>
</dbReference>
<dbReference type="PROSITE" id="PS50109">
    <property type="entry name" value="HIS_KIN"/>
    <property type="match status" value="1"/>
</dbReference>
<dbReference type="AlphaFoldDB" id="A0A4Y9VV42"/>
<dbReference type="Gene3D" id="1.10.287.130">
    <property type="match status" value="1"/>
</dbReference>
<keyword evidence="4" id="KW-1133">Transmembrane helix</keyword>
<dbReference type="Proteomes" id="UP000297706">
    <property type="component" value="Unassembled WGS sequence"/>
</dbReference>
<comment type="caution">
    <text evidence="6">The sequence shown here is derived from an EMBL/GenBank/DDBJ whole genome shotgun (WGS) entry which is preliminary data.</text>
</comment>
<dbReference type="PANTHER" id="PTHR43065">
    <property type="entry name" value="SENSOR HISTIDINE KINASE"/>
    <property type="match status" value="1"/>
</dbReference>
<dbReference type="InterPro" id="IPR003594">
    <property type="entry name" value="HATPase_dom"/>
</dbReference>
<dbReference type="SUPFAM" id="SSF55874">
    <property type="entry name" value="ATPase domain of HSP90 chaperone/DNA topoisomerase II/histidine kinase"/>
    <property type="match status" value="1"/>
</dbReference>
<evidence type="ECO:0000256" key="1">
    <source>
        <dbReference type="ARBA" id="ARBA00000085"/>
    </source>
</evidence>
<dbReference type="InterPro" id="IPR004358">
    <property type="entry name" value="Sig_transdc_His_kin-like_C"/>
</dbReference>
<evidence type="ECO:0000313" key="7">
    <source>
        <dbReference type="Proteomes" id="UP000297706"/>
    </source>
</evidence>